<feature type="chain" id="PRO_5012756583" evidence="2">
    <location>
        <begin position="21"/>
        <end position="77"/>
    </location>
</feature>
<feature type="region of interest" description="Disordered" evidence="1">
    <location>
        <begin position="21"/>
        <end position="77"/>
    </location>
</feature>
<keyword evidence="4" id="KW-1185">Reference proteome</keyword>
<feature type="compositionally biased region" description="Polar residues" evidence="1">
    <location>
        <begin position="65"/>
        <end position="77"/>
    </location>
</feature>
<comment type="caution">
    <text evidence="3">The sequence shown here is derived from an EMBL/GenBank/DDBJ whole genome shotgun (WGS) entry which is preliminary data.</text>
</comment>
<evidence type="ECO:0000313" key="3">
    <source>
        <dbReference type="EMBL" id="ORZ30592.1"/>
    </source>
</evidence>
<dbReference type="Proteomes" id="UP000193411">
    <property type="component" value="Unassembled WGS sequence"/>
</dbReference>
<name>A0A1Y2HBZ7_9FUNG</name>
<gene>
    <name evidence="3" type="ORF">BCR44DRAFT_37131</name>
</gene>
<sequence length="77" mass="8033">MRTQFLLLATVASMALTAAANPVPQDGGEQNNGQYTAWTETSTSTTVEATSTTTTSEQVPTWTESGSVSVTETGMSL</sequence>
<dbReference type="EMBL" id="MCFL01000080">
    <property type="protein sequence ID" value="ORZ30592.1"/>
    <property type="molecule type" value="Genomic_DNA"/>
</dbReference>
<feature type="signal peptide" evidence="2">
    <location>
        <begin position="1"/>
        <end position="20"/>
    </location>
</feature>
<feature type="compositionally biased region" description="Low complexity" evidence="1">
    <location>
        <begin position="36"/>
        <end position="64"/>
    </location>
</feature>
<organism evidence="3 4">
    <name type="scientific">Catenaria anguillulae PL171</name>
    <dbReference type="NCBI Taxonomy" id="765915"/>
    <lineage>
        <taxon>Eukaryota</taxon>
        <taxon>Fungi</taxon>
        <taxon>Fungi incertae sedis</taxon>
        <taxon>Blastocladiomycota</taxon>
        <taxon>Blastocladiomycetes</taxon>
        <taxon>Blastocladiales</taxon>
        <taxon>Catenariaceae</taxon>
        <taxon>Catenaria</taxon>
    </lineage>
</organism>
<proteinExistence type="predicted"/>
<evidence type="ECO:0000256" key="2">
    <source>
        <dbReference type="SAM" id="SignalP"/>
    </source>
</evidence>
<evidence type="ECO:0000313" key="4">
    <source>
        <dbReference type="Proteomes" id="UP000193411"/>
    </source>
</evidence>
<evidence type="ECO:0000256" key="1">
    <source>
        <dbReference type="SAM" id="MobiDB-lite"/>
    </source>
</evidence>
<reference evidence="3 4" key="1">
    <citation type="submission" date="2016-07" db="EMBL/GenBank/DDBJ databases">
        <title>Pervasive Adenine N6-methylation of Active Genes in Fungi.</title>
        <authorList>
            <consortium name="DOE Joint Genome Institute"/>
            <person name="Mondo S.J."/>
            <person name="Dannebaum R.O."/>
            <person name="Kuo R.C."/>
            <person name="Labutti K."/>
            <person name="Haridas S."/>
            <person name="Kuo A."/>
            <person name="Salamov A."/>
            <person name="Ahrendt S.R."/>
            <person name="Lipzen A."/>
            <person name="Sullivan W."/>
            <person name="Andreopoulos W.B."/>
            <person name="Clum A."/>
            <person name="Lindquist E."/>
            <person name="Daum C."/>
            <person name="Ramamoorthy G.K."/>
            <person name="Gryganskyi A."/>
            <person name="Culley D."/>
            <person name="Magnuson J.K."/>
            <person name="James T.Y."/>
            <person name="O'Malley M.A."/>
            <person name="Stajich J.E."/>
            <person name="Spatafora J.W."/>
            <person name="Visel A."/>
            <person name="Grigoriev I.V."/>
        </authorList>
    </citation>
    <scope>NUCLEOTIDE SEQUENCE [LARGE SCALE GENOMIC DNA]</scope>
    <source>
        <strain evidence="3 4">PL171</strain>
    </source>
</reference>
<dbReference type="AlphaFoldDB" id="A0A1Y2HBZ7"/>
<keyword evidence="2" id="KW-0732">Signal</keyword>
<protein>
    <submittedName>
        <fullName evidence="3">Uncharacterized protein</fullName>
    </submittedName>
</protein>
<accession>A0A1Y2HBZ7</accession>